<gene>
    <name evidence="1" type="ORF">BpHYR1_010865</name>
</gene>
<sequence length="66" mass="7825">MPSDIEYFIDAFSQGTILNQIFHLNFKFKKKKYFFVKKPLETKMTKEGLKKAVKMKQNFLSPESNC</sequence>
<organism evidence="1 2">
    <name type="scientific">Brachionus plicatilis</name>
    <name type="common">Marine rotifer</name>
    <name type="synonym">Brachionus muelleri</name>
    <dbReference type="NCBI Taxonomy" id="10195"/>
    <lineage>
        <taxon>Eukaryota</taxon>
        <taxon>Metazoa</taxon>
        <taxon>Spiralia</taxon>
        <taxon>Gnathifera</taxon>
        <taxon>Rotifera</taxon>
        <taxon>Eurotatoria</taxon>
        <taxon>Monogononta</taxon>
        <taxon>Pseudotrocha</taxon>
        <taxon>Ploima</taxon>
        <taxon>Brachionidae</taxon>
        <taxon>Brachionus</taxon>
    </lineage>
</organism>
<accession>A0A3M7RVB1</accession>
<dbReference type="AlphaFoldDB" id="A0A3M7RVB1"/>
<proteinExistence type="predicted"/>
<evidence type="ECO:0000313" key="1">
    <source>
        <dbReference type="EMBL" id="RNA27456.1"/>
    </source>
</evidence>
<comment type="caution">
    <text evidence="1">The sequence shown here is derived from an EMBL/GenBank/DDBJ whole genome shotgun (WGS) entry which is preliminary data.</text>
</comment>
<evidence type="ECO:0000313" key="2">
    <source>
        <dbReference type="Proteomes" id="UP000276133"/>
    </source>
</evidence>
<name>A0A3M7RVB1_BRAPC</name>
<protein>
    <submittedName>
        <fullName evidence="1">Uncharacterized protein</fullName>
    </submittedName>
</protein>
<dbReference type="Proteomes" id="UP000276133">
    <property type="component" value="Unassembled WGS sequence"/>
</dbReference>
<keyword evidence="2" id="KW-1185">Reference proteome</keyword>
<reference evidence="1 2" key="1">
    <citation type="journal article" date="2018" name="Sci. Rep.">
        <title>Genomic signatures of local adaptation to the degree of environmental predictability in rotifers.</title>
        <authorList>
            <person name="Franch-Gras L."/>
            <person name="Hahn C."/>
            <person name="Garcia-Roger E.M."/>
            <person name="Carmona M.J."/>
            <person name="Serra M."/>
            <person name="Gomez A."/>
        </authorList>
    </citation>
    <scope>NUCLEOTIDE SEQUENCE [LARGE SCALE GENOMIC DNA]</scope>
    <source>
        <strain evidence="1">HYR1</strain>
    </source>
</reference>
<dbReference type="EMBL" id="REGN01002541">
    <property type="protein sequence ID" value="RNA27456.1"/>
    <property type="molecule type" value="Genomic_DNA"/>
</dbReference>